<dbReference type="AlphaFoldDB" id="A0A9P5PFC6"/>
<evidence type="ECO:0000256" key="1">
    <source>
        <dbReference type="SAM" id="MobiDB-lite"/>
    </source>
</evidence>
<dbReference type="Proteomes" id="UP000772434">
    <property type="component" value="Unassembled WGS sequence"/>
</dbReference>
<gene>
    <name evidence="2" type="ORF">BDP27DRAFT_153478</name>
</gene>
<feature type="region of interest" description="Disordered" evidence="1">
    <location>
        <begin position="1"/>
        <end position="32"/>
    </location>
</feature>
<keyword evidence="3" id="KW-1185">Reference proteome</keyword>
<feature type="compositionally biased region" description="Low complexity" evidence="1">
    <location>
        <begin position="11"/>
        <end position="23"/>
    </location>
</feature>
<dbReference type="EMBL" id="JADNRY010000120">
    <property type="protein sequence ID" value="KAF9064604.1"/>
    <property type="molecule type" value="Genomic_DNA"/>
</dbReference>
<comment type="caution">
    <text evidence="2">The sequence shown here is derived from an EMBL/GenBank/DDBJ whole genome shotgun (WGS) entry which is preliminary data.</text>
</comment>
<organism evidence="2 3">
    <name type="scientific">Rhodocollybia butyracea</name>
    <dbReference type="NCBI Taxonomy" id="206335"/>
    <lineage>
        <taxon>Eukaryota</taxon>
        <taxon>Fungi</taxon>
        <taxon>Dikarya</taxon>
        <taxon>Basidiomycota</taxon>
        <taxon>Agaricomycotina</taxon>
        <taxon>Agaricomycetes</taxon>
        <taxon>Agaricomycetidae</taxon>
        <taxon>Agaricales</taxon>
        <taxon>Marasmiineae</taxon>
        <taxon>Omphalotaceae</taxon>
        <taxon>Rhodocollybia</taxon>
    </lineage>
</organism>
<sequence length="157" mass="17237">MSSNSHSPCASSLLSYTPSSTPSCRIPSGSSSIPEIDQNKLYIVPSPAAHSPRTAASLIHSANTCHTHQMLANQCLQNEQCTCEAQECAHEVVCELGFANTYRRIWRGLLILMNGDTHPRNRCSYAFGNEERAVEGVRVRATSTECAVGWIRRIRCA</sequence>
<accession>A0A9P5PFC6</accession>
<reference evidence="2" key="1">
    <citation type="submission" date="2020-11" db="EMBL/GenBank/DDBJ databases">
        <authorList>
            <consortium name="DOE Joint Genome Institute"/>
            <person name="Ahrendt S."/>
            <person name="Riley R."/>
            <person name="Andreopoulos W."/>
            <person name="Labutti K."/>
            <person name="Pangilinan J."/>
            <person name="Ruiz-Duenas F.J."/>
            <person name="Barrasa J.M."/>
            <person name="Sanchez-Garcia M."/>
            <person name="Camarero S."/>
            <person name="Miyauchi S."/>
            <person name="Serrano A."/>
            <person name="Linde D."/>
            <person name="Babiker R."/>
            <person name="Drula E."/>
            <person name="Ayuso-Fernandez I."/>
            <person name="Pacheco R."/>
            <person name="Padilla G."/>
            <person name="Ferreira P."/>
            <person name="Barriuso J."/>
            <person name="Kellner H."/>
            <person name="Castanera R."/>
            <person name="Alfaro M."/>
            <person name="Ramirez L."/>
            <person name="Pisabarro A.G."/>
            <person name="Kuo A."/>
            <person name="Tritt A."/>
            <person name="Lipzen A."/>
            <person name="He G."/>
            <person name="Yan M."/>
            <person name="Ng V."/>
            <person name="Cullen D."/>
            <person name="Martin F."/>
            <person name="Rosso M.-N."/>
            <person name="Henrissat B."/>
            <person name="Hibbett D."/>
            <person name="Martinez A.T."/>
            <person name="Grigoriev I.V."/>
        </authorList>
    </citation>
    <scope>NUCLEOTIDE SEQUENCE</scope>
    <source>
        <strain evidence="2">AH 40177</strain>
    </source>
</reference>
<evidence type="ECO:0000313" key="3">
    <source>
        <dbReference type="Proteomes" id="UP000772434"/>
    </source>
</evidence>
<feature type="compositionally biased region" description="Polar residues" evidence="1">
    <location>
        <begin position="1"/>
        <end position="10"/>
    </location>
</feature>
<proteinExistence type="predicted"/>
<name>A0A9P5PFC6_9AGAR</name>
<protein>
    <submittedName>
        <fullName evidence="2">Uncharacterized protein</fullName>
    </submittedName>
</protein>
<evidence type="ECO:0000313" key="2">
    <source>
        <dbReference type="EMBL" id="KAF9064604.1"/>
    </source>
</evidence>